<protein>
    <submittedName>
        <fullName evidence="1">Uncharacterized protein</fullName>
    </submittedName>
</protein>
<keyword evidence="4" id="KW-1185">Reference proteome</keyword>
<dbReference type="Proteomes" id="UP000298252">
    <property type="component" value="Unassembled WGS sequence"/>
</dbReference>
<evidence type="ECO:0000313" key="3">
    <source>
        <dbReference type="Proteomes" id="UP000199639"/>
    </source>
</evidence>
<accession>A0A4R8V1B4</accession>
<sequence length="76" mass="8577">MDETQLRRFMGFGQDPNTGEQLERLYPKFTTTAERVERRFTCIPVNLTPEEAAAQSALVEVEETAKSTSAPLRDSI</sequence>
<dbReference type="Proteomes" id="UP000199639">
    <property type="component" value="Unassembled WGS sequence"/>
</dbReference>
<dbReference type="AlphaFoldDB" id="A0A4R8V1B4"/>
<dbReference type="RefSeq" id="WP_092341445.1">
    <property type="nucleotide sequence ID" value="NZ_FNIB01000009.1"/>
</dbReference>
<dbReference type="STRING" id="1424659.SAMN05216368_109146"/>
<evidence type="ECO:0000313" key="1">
    <source>
        <dbReference type="EMBL" id="SDO05428.1"/>
    </source>
</evidence>
<name>A0A4R8V1B4_9MICO</name>
<evidence type="ECO:0000313" key="4">
    <source>
        <dbReference type="Proteomes" id="UP000298252"/>
    </source>
</evidence>
<gene>
    <name evidence="2" type="ORF">E3O21_11030</name>
    <name evidence="1" type="ORF">SAMN05216368_109146</name>
</gene>
<evidence type="ECO:0000313" key="2">
    <source>
        <dbReference type="EMBL" id="TFB75994.1"/>
    </source>
</evidence>
<dbReference type="EMBL" id="SOFD01000028">
    <property type="protein sequence ID" value="TFB75994.1"/>
    <property type="molecule type" value="Genomic_DNA"/>
</dbReference>
<proteinExistence type="predicted"/>
<reference evidence="1 3" key="1">
    <citation type="submission" date="2016-10" db="EMBL/GenBank/DDBJ databases">
        <authorList>
            <person name="Varghese N."/>
            <person name="Submissions S."/>
        </authorList>
    </citation>
    <scope>NUCLEOTIDE SEQUENCE [LARGE SCALE GENOMIC DNA]</scope>
    <source>
        <strain evidence="1 3">CGMCC 1.11215</strain>
    </source>
</reference>
<dbReference type="EMBL" id="FNIB01000009">
    <property type="protein sequence ID" value="SDO05428.1"/>
    <property type="molecule type" value="Genomic_DNA"/>
</dbReference>
<organism evidence="1 3">
    <name type="scientific">Cryobacterium flavum</name>
    <dbReference type="NCBI Taxonomy" id="1424659"/>
    <lineage>
        <taxon>Bacteria</taxon>
        <taxon>Bacillati</taxon>
        <taxon>Actinomycetota</taxon>
        <taxon>Actinomycetes</taxon>
        <taxon>Micrococcales</taxon>
        <taxon>Microbacteriaceae</taxon>
        <taxon>Cryobacterium</taxon>
    </lineage>
</organism>
<reference evidence="2 4" key="2">
    <citation type="submission" date="2019-03" db="EMBL/GenBank/DDBJ databases">
        <title>Genomics of glacier-inhabiting Cryobacterium strains.</title>
        <authorList>
            <person name="Liu Q."/>
            <person name="Xin Y.-H."/>
        </authorList>
    </citation>
    <scope>NUCLEOTIDE SEQUENCE [LARGE SCALE GENOMIC DNA]</scope>
    <source>
        <strain evidence="2 4">Hh8</strain>
    </source>
</reference>